<evidence type="ECO:0000313" key="1">
    <source>
        <dbReference type="Proteomes" id="UP000887576"/>
    </source>
</evidence>
<proteinExistence type="predicted"/>
<sequence length="265" mass="31863">MNSVTLNPDLYPDILEEYVRYRRGFDSFLKFGIICDRSFNAMVYSFRRTRKIIFFDSRVIFYLKKMKYEFFIECHEYVGFIRTLLEIAVSFAVQIEFKDDAMRWQDHVFEILSKNLRQRELEIIGLRKGDFSAMLNYLTKMDRLKCEFNVIEFDIYFKYYHQVQYLEKFFKNLKRIFSNVPKLIISSKIYNGVSHGLEADILRDLVKFVDDASQKEIFLRIIMDIGFRCIDCIQVPVEYVKKSAREFFWESKVNGNKTVSVEFVI</sequence>
<evidence type="ECO:0000313" key="2">
    <source>
        <dbReference type="WBParaSite" id="JU765_v2.g12689.t1"/>
    </source>
</evidence>
<dbReference type="WBParaSite" id="JU765_v2.g12689.t1">
    <property type="protein sequence ID" value="JU765_v2.g12689.t1"/>
    <property type="gene ID" value="JU765_v2.g12689"/>
</dbReference>
<dbReference type="Proteomes" id="UP000887576">
    <property type="component" value="Unplaced"/>
</dbReference>
<accession>A0AC34Q3V5</accession>
<organism evidence="1 2">
    <name type="scientific">Panagrolaimus sp. JU765</name>
    <dbReference type="NCBI Taxonomy" id="591449"/>
    <lineage>
        <taxon>Eukaryota</taxon>
        <taxon>Metazoa</taxon>
        <taxon>Ecdysozoa</taxon>
        <taxon>Nematoda</taxon>
        <taxon>Chromadorea</taxon>
        <taxon>Rhabditida</taxon>
        <taxon>Tylenchina</taxon>
        <taxon>Panagrolaimomorpha</taxon>
        <taxon>Panagrolaimoidea</taxon>
        <taxon>Panagrolaimidae</taxon>
        <taxon>Panagrolaimus</taxon>
    </lineage>
</organism>
<protein>
    <submittedName>
        <fullName evidence="2">Maturase K</fullName>
    </submittedName>
</protein>
<reference evidence="2" key="1">
    <citation type="submission" date="2022-11" db="UniProtKB">
        <authorList>
            <consortium name="WormBaseParasite"/>
        </authorList>
    </citation>
    <scope>IDENTIFICATION</scope>
</reference>
<name>A0AC34Q3V5_9BILA</name>